<name>A0A839HPH0_9BURK</name>
<comment type="caution">
    <text evidence="1">The sequence shown here is derived from an EMBL/GenBank/DDBJ whole genome shotgun (WGS) entry which is preliminary data.</text>
</comment>
<evidence type="ECO:0008006" key="3">
    <source>
        <dbReference type="Google" id="ProtNLM"/>
    </source>
</evidence>
<dbReference type="Proteomes" id="UP000586093">
    <property type="component" value="Unassembled WGS sequence"/>
</dbReference>
<dbReference type="AlphaFoldDB" id="A0A839HPH0"/>
<reference evidence="1 2" key="1">
    <citation type="submission" date="2020-08" db="EMBL/GenBank/DDBJ databases">
        <title>Aquariorum lacteus gen. nov., sp. nov., a new member of the family Comamonadaceae, isolated from freshwater aquarium.</title>
        <authorList>
            <person name="Chun S.-J."/>
        </authorList>
    </citation>
    <scope>NUCLEOTIDE SEQUENCE [LARGE SCALE GENOMIC DNA]</scope>
    <source>
        <strain evidence="1 2">SJAQ100</strain>
    </source>
</reference>
<proteinExistence type="predicted"/>
<evidence type="ECO:0000313" key="1">
    <source>
        <dbReference type="EMBL" id="MBB1161488.1"/>
    </source>
</evidence>
<dbReference type="EMBL" id="JACIVI010000001">
    <property type="protein sequence ID" value="MBB1161488.1"/>
    <property type="molecule type" value="Genomic_DNA"/>
</dbReference>
<accession>A0A839HPH0</accession>
<organism evidence="1 2">
    <name type="scientific">Aquariibacter albus</name>
    <dbReference type="NCBI Taxonomy" id="2759899"/>
    <lineage>
        <taxon>Bacteria</taxon>
        <taxon>Pseudomonadati</taxon>
        <taxon>Pseudomonadota</taxon>
        <taxon>Betaproteobacteria</taxon>
        <taxon>Burkholderiales</taxon>
        <taxon>Sphaerotilaceae</taxon>
        <taxon>Aquariibacter</taxon>
    </lineage>
</organism>
<evidence type="ECO:0000313" key="2">
    <source>
        <dbReference type="Proteomes" id="UP000586093"/>
    </source>
</evidence>
<gene>
    <name evidence="1" type="ORF">H4F90_05785</name>
</gene>
<sequence length="305" mass="33948">MTENTRLVPGLDLDDTSRPPWARLMSGGLTVEAGQENKVWRGQLQVPGSTESCVPAVVKWMNNQPKVAIELACALAAAELKLDVPRGVVVLAERDQLPGLPVRAKPLPNTQDFLCFGSVHQWPDDSAVRMLDDAAAEEHTWRRLCEMPAAAPGAAWDELVANADRHTGNLIFDGHRYWFIDHELALQPLAQVIRRWAVQANRQRVLEHRARGNELAAQLARRRPSDHGLQGQPAKFQKAGQRLGLLADRMRQWHTGYPPVDDIWPMAEVVLRGIAARLEPLALMVNERLGVREGASLWNSSPPNN</sequence>
<keyword evidence="2" id="KW-1185">Reference proteome</keyword>
<dbReference type="RefSeq" id="WP_182662318.1">
    <property type="nucleotide sequence ID" value="NZ_JACIVI010000001.1"/>
</dbReference>
<protein>
    <recommendedName>
        <fullName evidence="3">Phosphatidylinositol kinase</fullName>
    </recommendedName>
</protein>